<dbReference type="Gene3D" id="1.10.8.350">
    <property type="entry name" value="Bacterial muramidase"/>
    <property type="match status" value="1"/>
</dbReference>
<evidence type="ECO:0000313" key="4">
    <source>
        <dbReference type="EMBL" id="MDP0590204.1"/>
    </source>
</evidence>
<dbReference type="GO" id="GO:0009253">
    <property type="term" value="P:peptidoglycan catabolic process"/>
    <property type="evidence" value="ECO:0007669"/>
    <property type="project" value="TreeGrafter"/>
</dbReference>
<dbReference type="InterPro" id="IPR043426">
    <property type="entry name" value="MltB-like"/>
</dbReference>
<dbReference type="InterPro" id="IPR036366">
    <property type="entry name" value="PGBDSf"/>
</dbReference>
<dbReference type="EMBL" id="JASXSV010000034">
    <property type="protein sequence ID" value="MDP0590204.1"/>
    <property type="molecule type" value="Genomic_DNA"/>
</dbReference>
<dbReference type="InterPro" id="IPR002477">
    <property type="entry name" value="Peptidoglycan-bd-like"/>
</dbReference>
<dbReference type="AlphaFoldDB" id="A0AA90SUG2"/>
<feature type="domain" description="Transglycosylase SLT" evidence="3">
    <location>
        <begin position="24"/>
        <end position="315"/>
    </location>
</feature>
<dbReference type="InterPro" id="IPR011970">
    <property type="entry name" value="MltB_2"/>
</dbReference>
<name>A0AA90SUG2_9GAMM</name>
<dbReference type="SUPFAM" id="SSF47090">
    <property type="entry name" value="PGBD-like"/>
    <property type="match status" value="1"/>
</dbReference>
<organism evidence="4 5">
    <name type="scientific">Candidatus Endonucleibacter bathymodioli</name>
    <dbReference type="NCBI Taxonomy" id="539814"/>
    <lineage>
        <taxon>Bacteria</taxon>
        <taxon>Pseudomonadati</taxon>
        <taxon>Pseudomonadota</taxon>
        <taxon>Gammaproteobacteria</taxon>
        <taxon>Oceanospirillales</taxon>
        <taxon>Endozoicomonadaceae</taxon>
        <taxon>Candidatus Endonucleibacter</taxon>
    </lineage>
</organism>
<feature type="chain" id="PRO_5041680269" evidence="1">
    <location>
        <begin position="22"/>
        <end position="415"/>
    </location>
</feature>
<evidence type="ECO:0000259" key="3">
    <source>
        <dbReference type="Pfam" id="PF13406"/>
    </source>
</evidence>
<keyword evidence="1" id="KW-0732">Signal</keyword>
<evidence type="ECO:0000313" key="5">
    <source>
        <dbReference type="Proteomes" id="UP001178148"/>
    </source>
</evidence>
<gene>
    <name evidence="4" type="ORF">QS748_13855</name>
</gene>
<accession>A0AA90SUG2</accession>
<sequence>MFITLPILSALLLTTTLPALSDDFRQCLIKLEQAALKAGISTKTINAGLKEAHFLPEVIQLDRHQPEFQKTFAQYINSAVSASRLERGVILLKQHKTFLDKLRDKYGVPPQILVAFWGLESNFGNNLGEFIITDALVTLACDKRRSKFFTAELIAALQLMDIYGFKKDDMIGSWAGAIGQTQFLPSNYLKYAGAHDKKSTPDLWSNLYDALTSAAIFLSALGWKKNGEWGHEVYVPNTFNYLQSGLGHKKTLAGWQNLGIKAVLSNKIRGNDISASLILPGGHQNAAFLVYNNFHIIMKWNRSIFYALSIGYFADRLIGHKPLHKELKDEGLLAKIHIEALQKKLNGLGFTAGNADGLLGPATHKAITEFQHYKKIVADGYPSETVFKLLGIDRHLSPMPVINKRDSRTQTKEPQ</sequence>
<proteinExistence type="predicted"/>
<dbReference type="CDD" id="cd13399">
    <property type="entry name" value="Slt35-like"/>
    <property type="match status" value="1"/>
</dbReference>
<dbReference type="Gene3D" id="1.10.530.10">
    <property type="match status" value="1"/>
</dbReference>
<dbReference type="NCBIfam" id="TIGR02283">
    <property type="entry name" value="MltB_2"/>
    <property type="match status" value="1"/>
</dbReference>
<dbReference type="InterPro" id="IPR036365">
    <property type="entry name" value="PGBD-like_sf"/>
</dbReference>
<dbReference type="Pfam" id="PF01471">
    <property type="entry name" value="PG_binding_1"/>
    <property type="match status" value="1"/>
</dbReference>
<dbReference type="Pfam" id="PF13406">
    <property type="entry name" value="SLT_2"/>
    <property type="match status" value="1"/>
</dbReference>
<protein>
    <submittedName>
        <fullName evidence="4">Lytic murein transglycosylase</fullName>
    </submittedName>
</protein>
<evidence type="ECO:0000259" key="2">
    <source>
        <dbReference type="Pfam" id="PF01471"/>
    </source>
</evidence>
<dbReference type="SUPFAM" id="SSF53955">
    <property type="entry name" value="Lysozyme-like"/>
    <property type="match status" value="1"/>
</dbReference>
<dbReference type="InterPro" id="IPR023346">
    <property type="entry name" value="Lysozyme-like_dom_sf"/>
</dbReference>
<dbReference type="Proteomes" id="UP001178148">
    <property type="component" value="Unassembled WGS sequence"/>
</dbReference>
<comment type="caution">
    <text evidence="4">The sequence shown here is derived from an EMBL/GenBank/DDBJ whole genome shotgun (WGS) entry which is preliminary data.</text>
</comment>
<dbReference type="PANTHER" id="PTHR30163">
    <property type="entry name" value="MEMBRANE-BOUND LYTIC MUREIN TRANSGLYCOSYLASE B"/>
    <property type="match status" value="1"/>
</dbReference>
<evidence type="ECO:0000256" key="1">
    <source>
        <dbReference type="SAM" id="SignalP"/>
    </source>
</evidence>
<feature type="signal peptide" evidence="1">
    <location>
        <begin position="1"/>
        <end position="21"/>
    </location>
</feature>
<dbReference type="Gene3D" id="1.10.101.10">
    <property type="entry name" value="PGBD-like superfamily/PGBD"/>
    <property type="match status" value="1"/>
</dbReference>
<keyword evidence="5" id="KW-1185">Reference proteome</keyword>
<dbReference type="InterPro" id="IPR031304">
    <property type="entry name" value="SLT_2"/>
</dbReference>
<dbReference type="PANTHER" id="PTHR30163:SF8">
    <property type="entry name" value="LYTIC MUREIN TRANSGLYCOSYLASE"/>
    <property type="match status" value="1"/>
</dbReference>
<feature type="domain" description="Peptidoglycan binding-like" evidence="2">
    <location>
        <begin position="338"/>
        <end position="390"/>
    </location>
</feature>
<dbReference type="GO" id="GO:0008933">
    <property type="term" value="F:peptidoglycan lytic transglycosylase activity"/>
    <property type="evidence" value="ECO:0007669"/>
    <property type="project" value="TreeGrafter"/>
</dbReference>
<reference evidence="4 5" key="1">
    <citation type="journal article" date="2023" name="bioRxiv">
        <title>An intranuclear bacterial parasite of deep-sea mussels expresses apoptosis inhibitors acquired from its host.</title>
        <authorList>
            <person name="Gonzalez Porras M.A."/>
            <person name="Assie A."/>
            <person name="Tietjen M."/>
            <person name="Violette M."/>
            <person name="Kleiner M."/>
            <person name="Gruber-Vodicka H."/>
            <person name="Dubilier N."/>
            <person name="Leisch N."/>
        </authorList>
    </citation>
    <scope>NUCLEOTIDE SEQUENCE [LARGE SCALE GENOMIC DNA]</scope>
    <source>
        <strain evidence="4">IAP13</strain>
    </source>
</reference>